<dbReference type="AlphaFoldDB" id="A0A5C3N5F6"/>
<accession>A0A5C3N5F6</accession>
<reference evidence="2 3" key="1">
    <citation type="journal article" date="2019" name="Nat. Ecol. Evol.">
        <title>Megaphylogeny resolves global patterns of mushroom evolution.</title>
        <authorList>
            <person name="Varga T."/>
            <person name="Krizsan K."/>
            <person name="Foldi C."/>
            <person name="Dima B."/>
            <person name="Sanchez-Garcia M."/>
            <person name="Sanchez-Ramirez S."/>
            <person name="Szollosi G.J."/>
            <person name="Szarkandi J.G."/>
            <person name="Papp V."/>
            <person name="Albert L."/>
            <person name="Andreopoulos W."/>
            <person name="Angelini C."/>
            <person name="Antonin V."/>
            <person name="Barry K.W."/>
            <person name="Bougher N.L."/>
            <person name="Buchanan P."/>
            <person name="Buyck B."/>
            <person name="Bense V."/>
            <person name="Catcheside P."/>
            <person name="Chovatia M."/>
            <person name="Cooper J."/>
            <person name="Damon W."/>
            <person name="Desjardin D."/>
            <person name="Finy P."/>
            <person name="Geml J."/>
            <person name="Haridas S."/>
            <person name="Hughes K."/>
            <person name="Justo A."/>
            <person name="Karasinski D."/>
            <person name="Kautmanova I."/>
            <person name="Kiss B."/>
            <person name="Kocsube S."/>
            <person name="Kotiranta H."/>
            <person name="LaButti K.M."/>
            <person name="Lechner B.E."/>
            <person name="Liimatainen K."/>
            <person name="Lipzen A."/>
            <person name="Lukacs Z."/>
            <person name="Mihaltcheva S."/>
            <person name="Morgado L.N."/>
            <person name="Niskanen T."/>
            <person name="Noordeloos M.E."/>
            <person name="Ohm R.A."/>
            <person name="Ortiz-Santana B."/>
            <person name="Ovrebo C."/>
            <person name="Racz N."/>
            <person name="Riley R."/>
            <person name="Savchenko A."/>
            <person name="Shiryaev A."/>
            <person name="Soop K."/>
            <person name="Spirin V."/>
            <person name="Szebenyi C."/>
            <person name="Tomsovsky M."/>
            <person name="Tulloss R.E."/>
            <person name="Uehling J."/>
            <person name="Grigoriev I.V."/>
            <person name="Vagvolgyi C."/>
            <person name="Papp T."/>
            <person name="Martin F.M."/>
            <person name="Miettinen O."/>
            <person name="Hibbett D.S."/>
            <person name="Nagy L.G."/>
        </authorList>
    </citation>
    <scope>NUCLEOTIDE SEQUENCE [LARGE SCALE GENOMIC DNA]</scope>
    <source>
        <strain evidence="2 3">OMC1185</strain>
    </source>
</reference>
<gene>
    <name evidence="2" type="ORF">OE88DRAFT_1733990</name>
</gene>
<dbReference type="Proteomes" id="UP000305948">
    <property type="component" value="Unassembled WGS sequence"/>
</dbReference>
<organism evidence="2 3">
    <name type="scientific">Heliocybe sulcata</name>
    <dbReference type="NCBI Taxonomy" id="5364"/>
    <lineage>
        <taxon>Eukaryota</taxon>
        <taxon>Fungi</taxon>
        <taxon>Dikarya</taxon>
        <taxon>Basidiomycota</taxon>
        <taxon>Agaricomycotina</taxon>
        <taxon>Agaricomycetes</taxon>
        <taxon>Gloeophyllales</taxon>
        <taxon>Gloeophyllaceae</taxon>
        <taxon>Heliocybe</taxon>
    </lineage>
</organism>
<protein>
    <submittedName>
        <fullName evidence="2">Uncharacterized protein</fullName>
    </submittedName>
</protein>
<keyword evidence="3" id="KW-1185">Reference proteome</keyword>
<name>A0A5C3N5F6_9AGAM</name>
<sequence length="67" mass="7318">MPMSPAGLDLDKGRGASGKPKKGETVVNDFSVNSMGVMSETVSERRDRMRQAVCAKESAWFESVLRV</sequence>
<evidence type="ECO:0000313" key="2">
    <source>
        <dbReference type="EMBL" id="TFK53029.1"/>
    </source>
</evidence>
<feature type="region of interest" description="Disordered" evidence="1">
    <location>
        <begin position="1"/>
        <end position="26"/>
    </location>
</feature>
<dbReference type="EMBL" id="ML213508">
    <property type="protein sequence ID" value="TFK53029.1"/>
    <property type="molecule type" value="Genomic_DNA"/>
</dbReference>
<evidence type="ECO:0000256" key="1">
    <source>
        <dbReference type="SAM" id="MobiDB-lite"/>
    </source>
</evidence>
<proteinExistence type="predicted"/>
<evidence type="ECO:0000313" key="3">
    <source>
        <dbReference type="Proteomes" id="UP000305948"/>
    </source>
</evidence>